<feature type="compositionally biased region" description="Basic and acidic residues" evidence="1">
    <location>
        <begin position="134"/>
        <end position="146"/>
    </location>
</feature>
<evidence type="ECO:0000313" key="2">
    <source>
        <dbReference type="EMBL" id="KAL3086876.1"/>
    </source>
</evidence>
<reference evidence="2 3" key="1">
    <citation type="submission" date="2024-10" db="EMBL/GenBank/DDBJ databases">
        <authorList>
            <person name="Kim D."/>
        </authorList>
    </citation>
    <scope>NUCLEOTIDE SEQUENCE [LARGE SCALE GENOMIC DNA]</scope>
    <source>
        <strain evidence="2">BH-2024</strain>
    </source>
</reference>
<gene>
    <name evidence="2" type="ORF">niasHT_030955</name>
</gene>
<name>A0ABD2J8D6_9BILA</name>
<dbReference type="EMBL" id="JBICBT010001030">
    <property type="protein sequence ID" value="KAL3086876.1"/>
    <property type="molecule type" value="Genomic_DNA"/>
</dbReference>
<protein>
    <submittedName>
        <fullName evidence="2">Uncharacterized protein</fullName>
    </submittedName>
</protein>
<proteinExistence type="predicted"/>
<accession>A0ABD2J8D6</accession>
<dbReference type="Proteomes" id="UP001620626">
    <property type="component" value="Unassembled WGS sequence"/>
</dbReference>
<sequence length="275" mass="31349">MGIMEEHPLDMTALVNPNRNDLHSNSTFNDGTQMCGIQQQKQRFVQPSVGCVTMGIMEERPMDMRALVNPNRNHSLPQPSTKNATPSVKEELIMYFQQQQKMRTQQQHQGATSASGGSKENGGIFRPLSNGGNSEEHAASKWHKAPEWHPQSNIPLLATVTDAPLYLARFAPHPTPDETMASRPKRMMAAHEMTDWPSNLLLRKQWFFEWLVYSLFQLRTFQQPLSEDDVKVRFVVHPAIEKDQSESSKPGDGKVKLAAVFQLRIFNHHSEEIWH</sequence>
<feature type="compositionally biased region" description="Low complexity" evidence="1">
    <location>
        <begin position="99"/>
        <end position="109"/>
    </location>
</feature>
<dbReference type="AlphaFoldDB" id="A0ABD2J8D6"/>
<organism evidence="2 3">
    <name type="scientific">Heterodera trifolii</name>
    <dbReference type="NCBI Taxonomy" id="157864"/>
    <lineage>
        <taxon>Eukaryota</taxon>
        <taxon>Metazoa</taxon>
        <taxon>Ecdysozoa</taxon>
        <taxon>Nematoda</taxon>
        <taxon>Chromadorea</taxon>
        <taxon>Rhabditida</taxon>
        <taxon>Tylenchina</taxon>
        <taxon>Tylenchomorpha</taxon>
        <taxon>Tylenchoidea</taxon>
        <taxon>Heteroderidae</taxon>
        <taxon>Heteroderinae</taxon>
        <taxon>Heterodera</taxon>
    </lineage>
</organism>
<evidence type="ECO:0000313" key="3">
    <source>
        <dbReference type="Proteomes" id="UP001620626"/>
    </source>
</evidence>
<keyword evidence="3" id="KW-1185">Reference proteome</keyword>
<evidence type="ECO:0000256" key="1">
    <source>
        <dbReference type="SAM" id="MobiDB-lite"/>
    </source>
</evidence>
<comment type="caution">
    <text evidence="2">The sequence shown here is derived from an EMBL/GenBank/DDBJ whole genome shotgun (WGS) entry which is preliminary data.</text>
</comment>
<feature type="region of interest" description="Disordered" evidence="1">
    <location>
        <begin position="99"/>
        <end position="146"/>
    </location>
</feature>